<comment type="caution">
    <text evidence="1">The sequence shown here is derived from an EMBL/GenBank/DDBJ whole genome shotgun (WGS) entry which is preliminary data.</text>
</comment>
<protein>
    <submittedName>
        <fullName evidence="1">Uncharacterized protein</fullName>
    </submittedName>
</protein>
<dbReference type="EMBL" id="JAGKQM010000019">
    <property type="protein sequence ID" value="KAH0856660.1"/>
    <property type="molecule type" value="Genomic_DNA"/>
</dbReference>
<gene>
    <name evidence="1" type="ORF">HID58_084921</name>
</gene>
<evidence type="ECO:0000313" key="2">
    <source>
        <dbReference type="Proteomes" id="UP000824890"/>
    </source>
</evidence>
<keyword evidence="2" id="KW-1185">Reference proteome</keyword>
<accession>A0ABQ7XL37</accession>
<dbReference type="Proteomes" id="UP000824890">
    <property type="component" value="Unassembled WGS sequence"/>
</dbReference>
<evidence type="ECO:0000313" key="1">
    <source>
        <dbReference type="EMBL" id="KAH0856660.1"/>
    </source>
</evidence>
<reference evidence="1 2" key="1">
    <citation type="submission" date="2021-05" db="EMBL/GenBank/DDBJ databases">
        <title>Genome Assembly of Synthetic Allotetraploid Brassica napus Reveals Homoeologous Exchanges between Subgenomes.</title>
        <authorList>
            <person name="Davis J.T."/>
        </authorList>
    </citation>
    <scope>NUCLEOTIDE SEQUENCE [LARGE SCALE GENOMIC DNA]</scope>
    <source>
        <strain evidence="2">cv. Da-Ae</strain>
        <tissue evidence="1">Seedling</tissue>
    </source>
</reference>
<sequence length="83" mass="8990">MIEVFVSRSFGVFGGSGVKVCSRLGSIGGSPISGAGDKGFGLACQLLELSRRFLLVDVLFPVCLVDRRRVVPAMTLQSWSRWI</sequence>
<proteinExistence type="predicted"/>
<organism evidence="1 2">
    <name type="scientific">Brassica napus</name>
    <name type="common">Rape</name>
    <dbReference type="NCBI Taxonomy" id="3708"/>
    <lineage>
        <taxon>Eukaryota</taxon>
        <taxon>Viridiplantae</taxon>
        <taxon>Streptophyta</taxon>
        <taxon>Embryophyta</taxon>
        <taxon>Tracheophyta</taxon>
        <taxon>Spermatophyta</taxon>
        <taxon>Magnoliopsida</taxon>
        <taxon>eudicotyledons</taxon>
        <taxon>Gunneridae</taxon>
        <taxon>Pentapetalae</taxon>
        <taxon>rosids</taxon>
        <taxon>malvids</taxon>
        <taxon>Brassicales</taxon>
        <taxon>Brassicaceae</taxon>
        <taxon>Brassiceae</taxon>
        <taxon>Brassica</taxon>
    </lineage>
</organism>
<name>A0ABQ7XL37_BRANA</name>